<gene>
    <name evidence="1" type="ORF">CA839_07610</name>
</gene>
<comment type="caution">
    <text evidence="1">The sequence shown here is derived from an EMBL/GenBank/DDBJ whole genome shotgun (WGS) entry which is preliminary data.</text>
</comment>
<protein>
    <submittedName>
        <fullName evidence="1">Uncharacterized protein</fullName>
    </submittedName>
</protein>
<dbReference type="AlphaFoldDB" id="A0A246EGN6"/>
<organism evidence="1 2">
    <name type="scientific">Fusobacterium nucleatum subsp. polymorphum</name>
    <name type="common">Fusobacterium polymorphum</name>
    <dbReference type="NCBI Taxonomy" id="76857"/>
    <lineage>
        <taxon>Bacteria</taxon>
        <taxon>Fusobacteriati</taxon>
        <taxon>Fusobacteriota</taxon>
        <taxon>Fusobacteriia</taxon>
        <taxon>Fusobacteriales</taxon>
        <taxon>Fusobacteriaceae</taxon>
        <taxon>Fusobacterium</taxon>
    </lineage>
</organism>
<dbReference type="EMBL" id="NHRT01000001">
    <property type="protein sequence ID" value="OWP25774.1"/>
    <property type="molecule type" value="Genomic_DNA"/>
</dbReference>
<proteinExistence type="predicted"/>
<name>A0A246EGN6_FUSNP</name>
<evidence type="ECO:0000313" key="1">
    <source>
        <dbReference type="EMBL" id="OWP25774.1"/>
    </source>
</evidence>
<dbReference type="Proteomes" id="UP000197470">
    <property type="component" value="Unassembled WGS sequence"/>
</dbReference>
<reference evidence="1 2" key="1">
    <citation type="submission" date="2017-05" db="EMBL/GenBank/DDBJ databases">
        <title>Genome sequencing of Fusobacterium nucleatum subsp. polymorphum KCOM 1001 (=ChDC F119).</title>
        <authorList>
            <person name="Kook J.-K."/>
            <person name="Park S.-N."/>
            <person name="Lim Y.K."/>
            <person name="Roh H."/>
        </authorList>
    </citation>
    <scope>NUCLEOTIDE SEQUENCE [LARGE SCALE GENOMIC DNA]</scope>
    <source>
        <strain evidence="1 2">KCOM 1001</strain>
    </source>
</reference>
<dbReference type="RefSeq" id="WP_088388980.1">
    <property type="nucleotide sequence ID" value="NZ_JAYFFZ010000002.1"/>
</dbReference>
<accession>A0A246EGN6</accession>
<sequence length="302" mass="35972">MSKTKKQTIYFYRLLLKENKSATTLEKILEQYINNNKNKTFSIKKNEKEIWIDTNFDLNKDFLFFRYEVSNFGTRESIKDRISKKEVGYLDENQYLEKFQCVVLRKIDNNTYDIAFQNIQEGIRFNKLFLNLKSFFEKIKNNNTNELKNVDLVSLVFYQIDFINKLNKIKNFKKMTIDGKVSNSPEFNYANIQTNDNEIDIKTHHIDIIKTKFNKPYFIPVTTLKKLLEDQFKKYDNVKIILEGEGEQNKNLKLLSDDIQITTKIEIEKLEGNKLNYSDLKKKMIESFKFLDDMNAIAIENK</sequence>
<evidence type="ECO:0000313" key="2">
    <source>
        <dbReference type="Proteomes" id="UP000197470"/>
    </source>
</evidence>